<dbReference type="Proteomes" id="UP000242164">
    <property type="component" value="Unassembled WGS sequence"/>
</dbReference>
<dbReference type="NCBIfam" id="TIGR02413">
    <property type="entry name" value="Bac_small_yrzI"/>
    <property type="match status" value="1"/>
</dbReference>
<evidence type="ECO:0000313" key="2">
    <source>
        <dbReference type="Proteomes" id="UP000242164"/>
    </source>
</evidence>
<dbReference type="InterPro" id="IPR012655">
    <property type="entry name" value="YrzI"/>
</dbReference>
<evidence type="ECO:0000313" key="1">
    <source>
        <dbReference type="EMBL" id="SCL93692.1"/>
    </source>
</evidence>
<proteinExistence type="predicted"/>
<accession>A0AAX2CH84</accession>
<reference evidence="1 2" key="1">
    <citation type="submission" date="2016-08" db="EMBL/GenBank/DDBJ databases">
        <authorList>
            <person name="Loux V."/>
            <person name="Rue O."/>
        </authorList>
    </citation>
    <scope>NUCLEOTIDE SEQUENCE [LARGE SCALE GENOMIC DNA]</scope>
    <source>
        <strain evidence="1 2">AFSSA_08CEB44bac</strain>
    </source>
</reference>
<dbReference type="AlphaFoldDB" id="A0AAX2CH84"/>
<evidence type="ECO:0008006" key="3">
    <source>
        <dbReference type="Google" id="ProtNLM"/>
    </source>
</evidence>
<gene>
    <name evidence="1" type="ORF">BCB44BAC_02242</name>
</gene>
<sequence length="46" mass="5739">MKFKVFFLTISIQKRPLSEVEVKQEQQYKKIVEEIRNRRSTYCRFL</sequence>
<dbReference type="GeneID" id="33897292"/>
<organism evidence="1 2">
    <name type="scientific">Bacillus cytotoxicus</name>
    <dbReference type="NCBI Taxonomy" id="580165"/>
    <lineage>
        <taxon>Bacteria</taxon>
        <taxon>Bacillati</taxon>
        <taxon>Bacillota</taxon>
        <taxon>Bacilli</taxon>
        <taxon>Bacillales</taxon>
        <taxon>Bacillaceae</taxon>
        <taxon>Bacillus</taxon>
        <taxon>Bacillus cereus group</taxon>
    </lineage>
</organism>
<protein>
    <recommendedName>
        <fullName evidence="3">YrzI family protein</fullName>
    </recommendedName>
</protein>
<dbReference type="Pfam" id="PF09501">
    <property type="entry name" value="Bac_small_YrzI"/>
    <property type="match status" value="1"/>
</dbReference>
<dbReference type="RefSeq" id="WP_012094460.1">
    <property type="nucleotide sequence ID" value="NZ_CP024096.1"/>
</dbReference>
<dbReference type="EMBL" id="FMIK01000027">
    <property type="protein sequence ID" value="SCL93692.1"/>
    <property type="molecule type" value="Genomic_DNA"/>
</dbReference>
<comment type="caution">
    <text evidence="1">The sequence shown here is derived from an EMBL/GenBank/DDBJ whole genome shotgun (WGS) entry which is preliminary data.</text>
</comment>
<name>A0AAX2CH84_9BACI</name>